<dbReference type="PROSITE" id="PS50097">
    <property type="entry name" value="BTB"/>
    <property type="match status" value="1"/>
</dbReference>
<comment type="caution">
    <text evidence="3">The sequence shown here is derived from an EMBL/GenBank/DDBJ whole genome shotgun (WGS) entry which is preliminary data.</text>
</comment>
<dbReference type="SUPFAM" id="SSF49599">
    <property type="entry name" value="TRAF domain-like"/>
    <property type="match status" value="1"/>
</dbReference>
<accession>A0A1D2M4P7</accession>
<dbReference type="Gene3D" id="6.10.250.3030">
    <property type="match status" value="1"/>
</dbReference>
<proteinExistence type="predicted"/>
<organism evidence="3 4">
    <name type="scientific">Orchesella cincta</name>
    <name type="common">Springtail</name>
    <name type="synonym">Podura cincta</name>
    <dbReference type="NCBI Taxonomy" id="48709"/>
    <lineage>
        <taxon>Eukaryota</taxon>
        <taxon>Metazoa</taxon>
        <taxon>Ecdysozoa</taxon>
        <taxon>Arthropoda</taxon>
        <taxon>Hexapoda</taxon>
        <taxon>Collembola</taxon>
        <taxon>Entomobryomorpha</taxon>
        <taxon>Entomobryoidea</taxon>
        <taxon>Orchesellidae</taxon>
        <taxon>Orchesellinae</taxon>
        <taxon>Orchesella</taxon>
    </lineage>
</organism>
<dbReference type="Pfam" id="PF22486">
    <property type="entry name" value="MATH_2"/>
    <property type="match status" value="1"/>
</dbReference>
<dbReference type="SMART" id="SM00225">
    <property type="entry name" value="BTB"/>
    <property type="match status" value="1"/>
</dbReference>
<dbReference type="Proteomes" id="UP000094527">
    <property type="component" value="Unassembled WGS sequence"/>
</dbReference>
<sequence>MDTNGQPGACNSSAAVVEILAEKGNERQAGSSTNLSTSAKEGNFCLTDTNIIKTTFMWTIDDITGIFGNNFVKAIVSSLFYTRTETDNIEWSLRVYSHGIDDALKNFLSLYLFMENCTKPQHYANFRFGILKKGRREARSVTSKNVCLFQKRGDWGEKFLRRDQLLQKAGALLSNGQLTLFCEMMVIGDVANRPTQTSRLNMPEFRLNRDFSQLIDSKKHHDVILTVEGKELQAHKAILATRSKAFFKLFEDHTGTRVEIGDVKPEVLSEILCFIYTGHPRKLEGVAVDLSVAAIKYELEGLEVICEEFLCRGLTVDNAASFLIYADNYSASNLKTHELNFICLHKVAVVETIGWKIMALTHHHLLDEAFRAFALCSTNY</sequence>
<evidence type="ECO:0000259" key="1">
    <source>
        <dbReference type="PROSITE" id="PS50097"/>
    </source>
</evidence>
<feature type="domain" description="MATH" evidence="2">
    <location>
        <begin position="53"/>
        <end position="184"/>
    </location>
</feature>
<dbReference type="STRING" id="48709.A0A1D2M4P7"/>
<protein>
    <submittedName>
        <fullName evidence="3">Speckle-type POZ protein B</fullName>
    </submittedName>
</protein>
<dbReference type="EMBL" id="LJIJ01004480">
    <property type="protein sequence ID" value="ODM87882.1"/>
    <property type="molecule type" value="Genomic_DNA"/>
</dbReference>
<dbReference type="GO" id="GO:0030163">
    <property type="term" value="P:protein catabolic process"/>
    <property type="evidence" value="ECO:0007669"/>
    <property type="project" value="UniProtKB-ARBA"/>
</dbReference>
<dbReference type="Gene3D" id="2.60.210.10">
    <property type="entry name" value="Apoptosis, Tumor Necrosis Factor Receptor Associated Protein 2, Chain A"/>
    <property type="match status" value="1"/>
</dbReference>
<keyword evidence="4" id="KW-1185">Reference proteome</keyword>
<feature type="domain" description="BTB" evidence="1">
    <location>
        <begin position="221"/>
        <end position="278"/>
    </location>
</feature>
<dbReference type="InterPro" id="IPR002083">
    <property type="entry name" value="MATH/TRAF_dom"/>
</dbReference>
<dbReference type="InterPro" id="IPR011333">
    <property type="entry name" value="SKP1/BTB/POZ_sf"/>
</dbReference>
<dbReference type="OrthoDB" id="6359816at2759"/>
<evidence type="ECO:0000313" key="3">
    <source>
        <dbReference type="EMBL" id="ODM87882.1"/>
    </source>
</evidence>
<evidence type="ECO:0000259" key="2">
    <source>
        <dbReference type="PROSITE" id="PS50144"/>
    </source>
</evidence>
<gene>
    <name evidence="3" type="ORF">Ocin01_18800</name>
</gene>
<dbReference type="Gene3D" id="3.30.710.10">
    <property type="entry name" value="Potassium Channel Kv1.1, Chain A"/>
    <property type="match status" value="1"/>
</dbReference>
<reference evidence="3 4" key="1">
    <citation type="journal article" date="2016" name="Genome Biol. Evol.">
        <title>Gene Family Evolution Reflects Adaptation to Soil Environmental Stressors in the Genome of the Collembolan Orchesella cincta.</title>
        <authorList>
            <person name="Faddeeva-Vakhrusheva A."/>
            <person name="Derks M.F."/>
            <person name="Anvar S.Y."/>
            <person name="Agamennone V."/>
            <person name="Suring W."/>
            <person name="Smit S."/>
            <person name="van Straalen N.M."/>
            <person name="Roelofs D."/>
        </authorList>
    </citation>
    <scope>NUCLEOTIDE SEQUENCE [LARGE SCALE GENOMIC DNA]</scope>
    <source>
        <tissue evidence="3">Mixed pool</tissue>
    </source>
</reference>
<dbReference type="PROSITE" id="PS50144">
    <property type="entry name" value="MATH"/>
    <property type="match status" value="1"/>
</dbReference>
<evidence type="ECO:0000313" key="4">
    <source>
        <dbReference type="Proteomes" id="UP000094527"/>
    </source>
</evidence>
<dbReference type="SUPFAM" id="SSF54695">
    <property type="entry name" value="POZ domain"/>
    <property type="match status" value="1"/>
</dbReference>
<dbReference type="PANTHER" id="PTHR24413">
    <property type="entry name" value="SPECKLE-TYPE POZ PROTEIN"/>
    <property type="match status" value="1"/>
</dbReference>
<name>A0A1D2M4P7_ORCCI</name>
<dbReference type="AlphaFoldDB" id="A0A1D2M4P7"/>
<dbReference type="Gene3D" id="6.20.250.50">
    <property type="match status" value="1"/>
</dbReference>
<dbReference type="InterPro" id="IPR008974">
    <property type="entry name" value="TRAF-like"/>
</dbReference>
<dbReference type="InterPro" id="IPR000210">
    <property type="entry name" value="BTB/POZ_dom"/>
</dbReference>
<dbReference type="Pfam" id="PF00651">
    <property type="entry name" value="BTB"/>
    <property type="match status" value="1"/>
</dbReference>